<feature type="transmembrane region" description="Helical" evidence="1">
    <location>
        <begin position="143"/>
        <end position="162"/>
    </location>
</feature>
<gene>
    <name evidence="2" type="ORF">ACFLIM_42440</name>
</gene>
<feature type="transmembrane region" description="Helical" evidence="1">
    <location>
        <begin position="169"/>
        <end position="187"/>
    </location>
</feature>
<feature type="transmembrane region" description="Helical" evidence="1">
    <location>
        <begin position="199"/>
        <end position="221"/>
    </location>
</feature>
<organism evidence="2 3">
    <name type="scientific">Nonomuraea marmarensis</name>
    <dbReference type="NCBI Taxonomy" id="3351344"/>
    <lineage>
        <taxon>Bacteria</taxon>
        <taxon>Bacillati</taxon>
        <taxon>Actinomycetota</taxon>
        <taxon>Actinomycetes</taxon>
        <taxon>Streptosporangiales</taxon>
        <taxon>Streptosporangiaceae</taxon>
        <taxon>Nonomuraea</taxon>
    </lineage>
</organism>
<dbReference type="RefSeq" id="WP_393175056.1">
    <property type="nucleotide sequence ID" value="NZ_JBICRM010000040.1"/>
</dbReference>
<accession>A0ABW7AR09</accession>
<evidence type="ECO:0000256" key="1">
    <source>
        <dbReference type="SAM" id="Phobius"/>
    </source>
</evidence>
<keyword evidence="1" id="KW-0812">Transmembrane</keyword>
<evidence type="ECO:0000313" key="3">
    <source>
        <dbReference type="Proteomes" id="UP001603978"/>
    </source>
</evidence>
<sequence length="239" mass="24237">MTEHRLYLKTAAICLIVGSVTAFVSRLAHGDLPAADPEAALRFIASHPFYAGVHLGALVGVVIAAAGFVALAGTLQQPAAVLLGRLGTASALVGSAVFATDFATDGRAGQTLAEAWQGASPTGQADLVDAARTVFTALQGPSVIAISLLWGLPLVLFGRALALAGYPTWLGWSGMVVGAVTFAAALAQFLRPSLFPGVLLYGLLVSLALLWGAALGIALWYRARHVGAVSGTPPAAAAA</sequence>
<proteinExistence type="predicted"/>
<feature type="transmembrane region" description="Helical" evidence="1">
    <location>
        <begin position="7"/>
        <end position="29"/>
    </location>
</feature>
<dbReference type="EMBL" id="JBICRM010000040">
    <property type="protein sequence ID" value="MFG1709847.1"/>
    <property type="molecule type" value="Genomic_DNA"/>
</dbReference>
<keyword evidence="1" id="KW-1133">Transmembrane helix</keyword>
<comment type="caution">
    <text evidence="2">The sequence shown here is derived from an EMBL/GenBank/DDBJ whole genome shotgun (WGS) entry which is preliminary data.</text>
</comment>
<feature type="transmembrane region" description="Helical" evidence="1">
    <location>
        <begin position="79"/>
        <end position="99"/>
    </location>
</feature>
<evidence type="ECO:0008006" key="4">
    <source>
        <dbReference type="Google" id="ProtNLM"/>
    </source>
</evidence>
<keyword evidence="1" id="KW-0472">Membrane</keyword>
<evidence type="ECO:0000313" key="2">
    <source>
        <dbReference type="EMBL" id="MFG1709847.1"/>
    </source>
</evidence>
<name>A0ABW7AR09_9ACTN</name>
<dbReference type="Proteomes" id="UP001603978">
    <property type="component" value="Unassembled WGS sequence"/>
</dbReference>
<keyword evidence="3" id="KW-1185">Reference proteome</keyword>
<feature type="transmembrane region" description="Helical" evidence="1">
    <location>
        <begin position="49"/>
        <end position="72"/>
    </location>
</feature>
<protein>
    <recommendedName>
        <fullName evidence="4">DUF4386 family protein</fullName>
    </recommendedName>
</protein>
<reference evidence="2 3" key="1">
    <citation type="submission" date="2024-10" db="EMBL/GenBank/DDBJ databases">
        <authorList>
            <person name="Topkara A.R."/>
            <person name="Saygin H."/>
        </authorList>
    </citation>
    <scope>NUCLEOTIDE SEQUENCE [LARGE SCALE GENOMIC DNA]</scope>
    <source>
        <strain evidence="2 3">M3C6</strain>
    </source>
</reference>